<evidence type="ECO:0000313" key="4">
    <source>
        <dbReference type="EMBL" id="CAF4811853.1"/>
    </source>
</evidence>
<comment type="caution">
    <text evidence="4">The sequence shown here is derived from an EMBL/GenBank/DDBJ whole genome shotgun (WGS) entry which is preliminary data.</text>
</comment>
<feature type="compositionally biased region" description="Polar residues" evidence="2">
    <location>
        <begin position="588"/>
        <end position="603"/>
    </location>
</feature>
<dbReference type="GO" id="GO:0008234">
    <property type="term" value="F:cysteine-type peptidase activity"/>
    <property type="evidence" value="ECO:0007669"/>
    <property type="project" value="InterPro"/>
</dbReference>
<feature type="domain" description="Peptidase C1A papain C-terminal" evidence="3">
    <location>
        <begin position="119"/>
        <end position="331"/>
    </location>
</feature>
<dbReference type="Pfam" id="PF00112">
    <property type="entry name" value="Peptidase_C1"/>
    <property type="match status" value="1"/>
</dbReference>
<accession>A0A821Q0M7</accession>
<dbReference type="EMBL" id="CAJOBS010002391">
    <property type="protein sequence ID" value="CAF4811853.1"/>
    <property type="molecule type" value="Genomic_DNA"/>
</dbReference>
<dbReference type="CDD" id="cd02619">
    <property type="entry name" value="Peptidase_C1"/>
    <property type="match status" value="1"/>
</dbReference>
<evidence type="ECO:0000256" key="2">
    <source>
        <dbReference type="SAM" id="MobiDB-lite"/>
    </source>
</evidence>
<organism evidence="4 5">
    <name type="scientific">Rotaria socialis</name>
    <dbReference type="NCBI Taxonomy" id="392032"/>
    <lineage>
        <taxon>Eukaryota</taxon>
        <taxon>Metazoa</taxon>
        <taxon>Spiralia</taxon>
        <taxon>Gnathifera</taxon>
        <taxon>Rotifera</taxon>
        <taxon>Eurotatoria</taxon>
        <taxon>Bdelloidea</taxon>
        <taxon>Philodinida</taxon>
        <taxon>Philodinidae</taxon>
        <taxon>Rotaria</taxon>
    </lineage>
</organism>
<gene>
    <name evidence="4" type="ORF">TOA249_LOCUS24032</name>
</gene>
<feature type="region of interest" description="Disordered" evidence="2">
    <location>
        <begin position="571"/>
        <end position="619"/>
    </location>
</feature>
<dbReference type="GO" id="GO:0006508">
    <property type="term" value="P:proteolysis"/>
    <property type="evidence" value="ECO:0007669"/>
    <property type="project" value="InterPro"/>
</dbReference>
<dbReference type="InterPro" id="IPR038765">
    <property type="entry name" value="Papain-like_cys_pep_sf"/>
</dbReference>
<reference evidence="4" key="1">
    <citation type="submission" date="2021-02" db="EMBL/GenBank/DDBJ databases">
        <authorList>
            <person name="Nowell W R."/>
        </authorList>
    </citation>
    <scope>NUCLEOTIDE SEQUENCE</scope>
</reference>
<dbReference type="AlphaFoldDB" id="A0A821Q0M7"/>
<name>A0A821Q0M7_9BILA</name>
<dbReference type="Gene3D" id="3.90.70.10">
    <property type="entry name" value="Cysteine proteinases"/>
    <property type="match status" value="1"/>
</dbReference>
<dbReference type="PANTHER" id="PTHR12411">
    <property type="entry name" value="CYSTEINE PROTEASE FAMILY C1-RELATED"/>
    <property type="match status" value="1"/>
</dbReference>
<dbReference type="Proteomes" id="UP000663838">
    <property type="component" value="Unassembled WGS sequence"/>
</dbReference>
<evidence type="ECO:0000256" key="1">
    <source>
        <dbReference type="ARBA" id="ARBA00008455"/>
    </source>
</evidence>
<sequence>MIVQLLAMSLMTLIIWMPWVAIILRQTFHDPSLGERIIDIIVHYLPDFTSFASSFLSSIGLSEIDKEFKIVNKQQNIASHIIDPNKHRLNGIIPSNRLPSKRNLCRAFRDNIVYTQKELPPKVDLRKDMTTVEDQSKIGSCAANALAGAYEYLTKKENGRNTDVSRLFIYYNARAKNKKFGSVTDSGCSMASAIEALEEFGTCLESIWAYNVSKVNTRPNDQAYQEAKNHTISEAFEVDINLFEMKSCLAQGYPFAFGLRLYSSFDKATETGLVPMPDVSAKNRKTHGFHALLAVGYSDRSKVFIVRNSWGEKWGENGYCYIPYEYMTDPEHCFDVWAIRKLTNANFGEEYWDRNDTVNYQNILTYNNGYDDTDNNVEIQDVNEDDNNAATNASGNSYSMNTNNPYDNYQQQYPGGGFQSNLGDNSCCQLNSGANQLDQKNWVNNQYSQQNWNVNQLNQPSQQSWDNNSAHQNYGENNTLAQLWDQNQFNQQYNSNNSQFTGGQYDQVNQQSWQPNQFQQVSHNNYQLGAPDQQHWNNSNMNQANPVNNAFGQETWNNNQINPQNQLQWSNTQYGQPYTDANFRGDTFGNQYPGNYAGSTGNFSGFPPNNPSSGYYGSG</sequence>
<evidence type="ECO:0000313" key="5">
    <source>
        <dbReference type="Proteomes" id="UP000663838"/>
    </source>
</evidence>
<evidence type="ECO:0000259" key="3">
    <source>
        <dbReference type="SMART" id="SM00645"/>
    </source>
</evidence>
<proteinExistence type="inferred from homology"/>
<dbReference type="InterPro" id="IPR025660">
    <property type="entry name" value="Pept_his_AS"/>
</dbReference>
<dbReference type="PROSITE" id="PS00639">
    <property type="entry name" value="THIOL_PROTEASE_HIS"/>
    <property type="match status" value="1"/>
</dbReference>
<dbReference type="SUPFAM" id="SSF54001">
    <property type="entry name" value="Cysteine proteinases"/>
    <property type="match status" value="1"/>
</dbReference>
<comment type="similarity">
    <text evidence="1">Belongs to the peptidase C1 family.</text>
</comment>
<dbReference type="InterPro" id="IPR000668">
    <property type="entry name" value="Peptidase_C1A_C"/>
</dbReference>
<dbReference type="SMART" id="SM00645">
    <property type="entry name" value="Pept_C1"/>
    <property type="match status" value="1"/>
</dbReference>
<dbReference type="InterPro" id="IPR013128">
    <property type="entry name" value="Peptidase_C1A"/>
</dbReference>
<protein>
    <recommendedName>
        <fullName evidence="3">Peptidase C1A papain C-terminal domain-containing protein</fullName>
    </recommendedName>
</protein>